<evidence type="ECO:0000313" key="5">
    <source>
        <dbReference type="EMBL" id="SDD04478.1"/>
    </source>
</evidence>
<keyword evidence="6" id="KW-1185">Reference proteome</keyword>
<dbReference type="EMBL" id="FNAC01000013">
    <property type="protein sequence ID" value="SDD04478.1"/>
    <property type="molecule type" value="Genomic_DNA"/>
</dbReference>
<dbReference type="GO" id="GO:0043565">
    <property type="term" value="F:sequence-specific DNA binding"/>
    <property type="evidence" value="ECO:0007669"/>
    <property type="project" value="InterPro"/>
</dbReference>
<dbReference type="PROSITE" id="PS01124">
    <property type="entry name" value="HTH_ARAC_FAMILY_2"/>
    <property type="match status" value="1"/>
</dbReference>
<protein>
    <submittedName>
        <fullName evidence="5">Transcriptional regulator, AraC family</fullName>
    </submittedName>
</protein>
<reference evidence="6" key="1">
    <citation type="submission" date="2016-10" db="EMBL/GenBank/DDBJ databases">
        <authorList>
            <person name="Varghese N."/>
            <person name="Submissions S."/>
        </authorList>
    </citation>
    <scope>NUCLEOTIDE SEQUENCE [LARGE SCALE GENOMIC DNA]</scope>
    <source>
        <strain evidence="6">DSM 23095</strain>
    </source>
</reference>
<dbReference type="PANTHER" id="PTHR43280">
    <property type="entry name" value="ARAC-FAMILY TRANSCRIPTIONAL REGULATOR"/>
    <property type="match status" value="1"/>
</dbReference>
<dbReference type="PANTHER" id="PTHR43280:SF28">
    <property type="entry name" value="HTH-TYPE TRANSCRIPTIONAL ACTIVATOR RHAS"/>
    <property type="match status" value="1"/>
</dbReference>
<dbReference type="InterPro" id="IPR018062">
    <property type="entry name" value="HTH_AraC-typ_CS"/>
</dbReference>
<feature type="domain" description="HTH araC/xylS-type" evidence="4">
    <location>
        <begin position="100"/>
        <end position="168"/>
    </location>
</feature>
<evidence type="ECO:0000259" key="4">
    <source>
        <dbReference type="PROSITE" id="PS01124"/>
    </source>
</evidence>
<keyword evidence="2" id="KW-0238">DNA-binding</keyword>
<organism evidence="5 6">
    <name type="scientific">Algoriphagus faecimaris</name>
    <dbReference type="NCBI Taxonomy" id="686796"/>
    <lineage>
        <taxon>Bacteria</taxon>
        <taxon>Pseudomonadati</taxon>
        <taxon>Bacteroidota</taxon>
        <taxon>Cytophagia</taxon>
        <taxon>Cytophagales</taxon>
        <taxon>Cyclobacteriaceae</taxon>
        <taxon>Algoriphagus</taxon>
    </lineage>
</organism>
<proteinExistence type="predicted"/>
<dbReference type="Gene3D" id="1.10.10.60">
    <property type="entry name" value="Homeodomain-like"/>
    <property type="match status" value="1"/>
</dbReference>
<sequence length="178" mass="20549">MVCPRCVQAIKHILTDLAIDFRSVDLGVIDLDQHLNEKQHQALSQRLKEQGFEILESKNASLIQIIKNTLIHQIHHSEEILSTNYSEFLEQKLDQDYAQMSRLFSQVEGLTIEKYITRLKVEKAKEWILYDEKGMAEIAFLLGYSSAAYLSSLFKKETGMTPSQFKQNSGKRKNLDEL</sequence>
<evidence type="ECO:0000256" key="1">
    <source>
        <dbReference type="ARBA" id="ARBA00023015"/>
    </source>
</evidence>
<dbReference type="GO" id="GO:0003700">
    <property type="term" value="F:DNA-binding transcription factor activity"/>
    <property type="evidence" value="ECO:0007669"/>
    <property type="project" value="InterPro"/>
</dbReference>
<dbReference type="Proteomes" id="UP000199060">
    <property type="component" value="Unassembled WGS sequence"/>
</dbReference>
<dbReference type="InterPro" id="IPR009057">
    <property type="entry name" value="Homeodomain-like_sf"/>
</dbReference>
<accession>A0A1G6RIU2</accession>
<dbReference type="AlphaFoldDB" id="A0A1G6RIU2"/>
<dbReference type="InterPro" id="IPR018060">
    <property type="entry name" value="HTH_AraC"/>
</dbReference>
<keyword evidence="1" id="KW-0805">Transcription regulation</keyword>
<dbReference type="SMART" id="SM00342">
    <property type="entry name" value="HTH_ARAC"/>
    <property type="match status" value="1"/>
</dbReference>
<evidence type="ECO:0000313" key="6">
    <source>
        <dbReference type="Proteomes" id="UP000199060"/>
    </source>
</evidence>
<name>A0A1G6RIU2_9BACT</name>
<evidence type="ECO:0000256" key="2">
    <source>
        <dbReference type="ARBA" id="ARBA00023125"/>
    </source>
</evidence>
<dbReference type="STRING" id="686796.SAMN04488104_10136"/>
<dbReference type="SUPFAM" id="SSF46689">
    <property type="entry name" value="Homeodomain-like"/>
    <property type="match status" value="1"/>
</dbReference>
<gene>
    <name evidence="5" type="ORF">SAMN04488104_10136</name>
</gene>
<dbReference type="PROSITE" id="PS00041">
    <property type="entry name" value="HTH_ARAC_FAMILY_1"/>
    <property type="match status" value="1"/>
</dbReference>
<dbReference type="Pfam" id="PF12833">
    <property type="entry name" value="HTH_18"/>
    <property type="match status" value="1"/>
</dbReference>
<keyword evidence="3" id="KW-0804">Transcription</keyword>
<evidence type="ECO:0000256" key="3">
    <source>
        <dbReference type="ARBA" id="ARBA00023163"/>
    </source>
</evidence>